<reference evidence="1" key="1">
    <citation type="submission" date="2021-02" db="EMBL/GenBank/DDBJ databases">
        <title>Psilocybe cubensis genome.</title>
        <authorList>
            <person name="Mckernan K.J."/>
            <person name="Crawford S."/>
            <person name="Trippe A."/>
            <person name="Kane L.T."/>
            <person name="Mclaughlin S."/>
        </authorList>
    </citation>
    <scope>NUCLEOTIDE SEQUENCE [LARGE SCALE GENOMIC DNA]</scope>
    <source>
        <strain evidence="1">MGC-MH-2018</strain>
    </source>
</reference>
<sequence length="202" mass="23486">MLDEIVNAVKDSKTLNLYTTHDTYLKALRKMESACTPSPSSTVSLPEVPADVSETRNVCIQTHISLIHSSSMHRPHPRMQIARLSTPELDNEELMHFKNREKSLELLNRTVEIQQEITLWEELMSDKWSYYYGWIINFDFKGTTYEQVTSEVMERVSKLLHEWCALVTDSVPQDFDYKTAIKHIQELTIALNFMQKLSDNSD</sequence>
<evidence type="ECO:0000313" key="1">
    <source>
        <dbReference type="EMBL" id="KAG5163156.1"/>
    </source>
</evidence>
<dbReference type="EMBL" id="JAFIQS010000016">
    <property type="protein sequence ID" value="KAG5163156.1"/>
    <property type="molecule type" value="Genomic_DNA"/>
</dbReference>
<proteinExistence type="predicted"/>
<gene>
    <name evidence="1" type="ORF">JR316_012024</name>
</gene>
<accession>A0A8H7XNG2</accession>
<comment type="caution">
    <text evidence="1">The sequence shown here is derived from an EMBL/GenBank/DDBJ whole genome shotgun (WGS) entry which is preliminary data.</text>
</comment>
<dbReference type="AlphaFoldDB" id="A0A8H7XNG2"/>
<protein>
    <submittedName>
        <fullName evidence="1">Uncharacterized protein</fullName>
    </submittedName>
</protein>
<organism evidence="1">
    <name type="scientific">Psilocybe cubensis</name>
    <name type="common">Psychedelic mushroom</name>
    <name type="synonym">Stropharia cubensis</name>
    <dbReference type="NCBI Taxonomy" id="181762"/>
    <lineage>
        <taxon>Eukaryota</taxon>
        <taxon>Fungi</taxon>
        <taxon>Dikarya</taxon>
        <taxon>Basidiomycota</taxon>
        <taxon>Agaricomycotina</taxon>
        <taxon>Agaricomycetes</taxon>
        <taxon>Agaricomycetidae</taxon>
        <taxon>Agaricales</taxon>
        <taxon>Agaricineae</taxon>
        <taxon>Strophariaceae</taxon>
        <taxon>Psilocybe</taxon>
    </lineage>
</organism>
<name>A0A8H7XNG2_PSICU</name>